<dbReference type="PANTHER" id="PTHR11051">
    <property type="entry name" value="GLYCOSYL HYDROLASE-RELATED"/>
    <property type="match status" value="1"/>
</dbReference>
<dbReference type="GO" id="GO:0005975">
    <property type="term" value="P:carbohydrate metabolic process"/>
    <property type="evidence" value="ECO:0007669"/>
    <property type="project" value="InterPro"/>
</dbReference>
<dbReference type="Pfam" id="PF03636">
    <property type="entry name" value="Glyco_hydro_65N"/>
    <property type="match status" value="1"/>
</dbReference>
<dbReference type="PIRSF" id="PIRSF036289">
    <property type="entry name" value="Glycosyl_hydrolase_malt_phosph"/>
    <property type="match status" value="1"/>
</dbReference>
<feature type="domain" description="Glycoside hydrolase family 65 central catalytic" evidence="6">
    <location>
        <begin position="333"/>
        <end position="686"/>
    </location>
</feature>
<comment type="caution">
    <text evidence="9">The sequence shown here is derived from an EMBL/GenBank/DDBJ whole genome shotgun (WGS) entry which is preliminary data.</text>
</comment>
<evidence type="ECO:0000256" key="2">
    <source>
        <dbReference type="ARBA" id="ARBA00023295"/>
    </source>
</evidence>
<dbReference type="InterPro" id="IPR005195">
    <property type="entry name" value="Glyco_hydro_65_M"/>
</dbReference>
<dbReference type="InterPro" id="IPR011013">
    <property type="entry name" value="Gal_mutarotase_sf_dom"/>
</dbReference>
<dbReference type="RefSeq" id="WP_034225537.1">
    <property type="nucleotide sequence ID" value="NZ_AXCW01000081.1"/>
</dbReference>
<dbReference type="EMBL" id="AXCW01000081">
    <property type="protein sequence ID" value="EYR63592.1"/>
    <property type="molecule type" value="Genomic_DNA"/>
</dbReference>
<keyword evidence="9" id="KW-0378">Hydrolase</keyword>
<dbReference type="SUPFAM" id="SSF74650">
    <property type="entry name" value="Galactose mutarotase-like"/>
    <property type="match status" value="1"/>
</dbReference>
<feature type="domain" description="Glycoside hydrolase family 65 N-terminal" evidence="8">
    <location>
        <begin position="15"/>
        <end position="268"/>
    </location>
</feature>
<feature type="binding site" evidence="4">
    <location>
        <begin position="598"/>
        <end position="599"/>
    </location>
    <ligand>
        <name>substrate</name>
    </ligand>
</feature>
<evidence type="ECO:0000259" key="6">
    <source>
        <dbReference type="Pfam" id="PF03632"/>
    </source>
</evidence>
<reference evidence="9 10" key="1">
    <citation type="submission" date="2014-01" db="EMBL/GenBank/DDBJ databases">
        <title>Actinotalea ferrariae CF5-4.</title>
        <authorList>
            <person name="Chen F."/>
            <person name="Li Y."/>
            <person name="Wang G."/>
        </authorList>
    </citation>
    <scope>NUCLEOTIDE SEQUENCE [LARGE SCALE GENOMIC DNA]</scope>
    <source>
        <strain evidence="9 10">CF5-4</strain>
    </source>
</reference>
<dbReference type="AlphaFoldDB" id="A0A021VWZ1"/>
<dbReference type="InterPro" id="IPR037018">
    <property type="entry name" value="GH65_N"/>
</dbReference>
<organism evidence="9 10">
    <name type="scientific">Actinotalea ferrariae CF5-4</name>
    <dbReference type="NCBI Taxonomy" id="948458"/>
    <lineage>
        <taxon>Bacteria</taxon>
        <taxon>Bacillati</taxon>
        <taxon>Actinomycetota</taxon>
        <taxon>Actinomycetes</taxon>
        <taxon>Micrococcales</taxon>
        <taxon>Cellulomonadaceae</taxon>
        <taxon>Actinotalea</taxon>
    </lineage>
</organism>
<protein>
    <submittedName>
        <fullName evidence="9">Glycosyl hydrolase</fullName>
    </submittedName>
</protein>
<feature type="region of interest" description="Disordered" evidence="5">
    <location>
        <begin position="789"/>
        <end position="812"/>
    </location>
</feature>
<keyword evidence="10" id="KW-1185">Reference proteome</keyword>
<evidence type="ECO:0000256" key="4">
    <source>
        <dbReference type="PIRSR" id="PIRSR036289-51"/>
    </source>
</evidence>
<feature type="region of interest" description="Disordered" evidence="5">
    <location>
        <begin position="173"/>
        <end position="215"/>
    </location>
</feature>
<feature type="active site" description="Proton donor" evidence="3">
    <location>
        <position position="494"/>
    </location>
</feature>
<evidence type="ECO:0000313" key="9">
    <source>
        <dbReference type="EMBL" id="EYR63592.1"/>
    </source>
</evidence>
<evidence type="ECO:0000313" key="10">
    <source>
        <dbReference type="Proteomes" id="UP000019753"/>
    </source>
</evidence>
<dbReference type="Proteomes" id="UP000019753">
    <property type="component" value="Unassembled WGS sequence"/>
</dbReference>
<dbReference type="InterPro" id="IPR017045">
    <property type="entry name" value="Malt_Pase/Glycosyl_Hdrlase"/>
</dbReference>
<dbReference type="GO" id="GO:0030246">
    <property type="term" value="F:carbohydrate binding"/>
    <property type="evidence" value="ECO:0007669"/>
    <property type="project" value="InterPro"/>
</dbReference>
<dbReference type="GO" id="GO:0016757">
    <property type="term" value="F:glycosyltransferase activity"/>
    <property type="evidence" value="ECO:0007669"/>
    <property type="project" value="UniProtKB-ARBA"/>
</dbReference>
<dbReference type="OrthoDB" id="9816160at2"/>
<comment type="similarity">
    <text evidence="1">Belongs to the glycosyl hydrolase 65 family.</text>
</comment>
<dbReference type="GO" id="GO:0004553">
    <property type="term" value="F:hydrolase activity, hydrolyzing O-glycosyl compounds"/>
    <property type="evidence" value="ECO:0007669"/>
    <property type="project" value="TreeGrafter"/>
</dbReference>
<gene>
    <name evidence="9" type="ORF">N866_19345</name>
</gene>
<proteinExistence type="inferred from homology"/>
<evidence type="ECO:0000259" key="7">
    <source>
        <dbReference type="Pfam" id="PF03633"/>
    </source>
</evidence>
<dbReference type="Gene3D" id="2.70.98.40">
    <property type="entry name" value="Glycoside hydrolase, family 65, N-terminal domain"/>
    <property type="match status" value="1"/>
</dbReference>
<dbReference type="Gene3D" id="2.60.420.10">
    <property type="entry name" value="Maltose phosphorylase, domain 3"/>
    <property type="match status" value="1"/>
</dbReference>
<dbReference type="InterPro" id="IPR012341">
    <property type="entry name" value="6hp_glycosidase-like_sf"/>
</dbReference>
<feature type="domain" description="Glycoside hydrolase family 65 C-terminal" evidence="7">
    <location>
        <begin position="714"/>
        <end position="775"/>
    </location>
</feature>
<dbReference type="InterPro" id="IPR005194">
    <property type="entry name" value="Glyco_hydro_65_C"/>
</dbReference>
<feature type="binding site" evidence="4">
    <location>
        <begin position="367"/>
        <end position="368"/>
    </location>
    <ligand>
        <name>substrate</name>
    </ligand>
</feature>
<dbReference type="Pfam" id="PF03632">
    <property type="entry name" value="Glyco_hydro_65m"/>
    <property type="match status" value="1"/>
</dbReference>
<evidence type="ECO:0000256" key="5">
    <source>
        <dbReference type="SAM" id="MobiDB-lite"/>
    </source>
</evidence>
<sequence length="812" mass="86862">MELPVEPWRLHDPDVDPEGLRSTATLFTVANGWVGVRGALDELVPTVHAGTLLAPVFEEVPLEYGERAYGFPGRQEQVLAVPDGWAVRLEVDGAPLDVRTGTTHHHTRTLDLRTGVLDRAARWSAPDGATVAVTTSRLASMRRRELVVVRWTVRAETAAHVALRLFPCCDRSPLRSTAEDDPRPRSAVVPDDGSGSRAVDACAHTGAGRGGRAWTTQHVPSSGVQLAVAADVAVVGPGVVTTEDHATTVTADLRAGEEVTLDLLVAFTADRHRAGEASDGGAALVARAHQVLDDARAAGHDALVAEHAAALAEVLDWADVEVDGDPQLQQAVRFAVLQVLGAAALAEGTGIRAKGLTGLGYHGHTFWDADSYVLPVLEHLLPDAARAHLAWRHATLPWAREHARVLGQDGAAFAWRTVSGPEASAYWPASVAARHVDADVADAACRYVAVTGDVAFEREAVVEVVVRTARTWTSLGHHTPDGAFHVHGVTGPDEYTAVVDDNAFTNRMAARNLRAALTLTDRYPEVAVGLGVTDAERDAWRRAADAMTVLVDPLTGVTQQCAGFLSRRVWDFAGTPAHAYPLEDHHTYAELYRRQVVKQADVVAAHWLAGEDVPLEQQRRDLAHYEAITVRDSSLSCPAHAVVAARVGWSGHAHDHLREAALLDLHDLEGDVADGLHVAALAGVWDGLVMGLGGLRTAHPGDAADRAQEHGPDSEALHLAPRLPATLTGLRFGVRHRGARLRVEVEPEKVTYQLLDRLPDGAALTLVHHGERVVLTAQETTAVRVVPPLGAVGAPPSPPPGRELRRPAPRSV</sequence>
<evidence type="ECO:0000259" key="8">
    <source>
        <dbReference type="Pfam" id="PF03636"/>
    </source>
</evidence>
<keyword evidence="2" id="KW-0326">Glycosidase</keyword>
<evidence type="ECO:0000256" key="1">
    <source>
        <dbReference type="ARBA" id="ARBA00006768"/>
    </source>
</evidence>
<name>A0A021VWZ1_9CELL</name>
<accession>A0A021VWZ1</accession>
<dbReference type="InterPro" id="IPR005196">
    <property type="entry name" value="Glyco_hydro_65_N"/>
</dbReference>
<dbReference type="InterPro" id="IPR008928">
    <property type="entry name" value="6-hairpin_glycosidase_sf"/>
</dbReference>
<evidence type="ECO:0000256" key="3">
    <source>
        <dbReference type="PIRSR" id="PIRSR036289-50"/>
    </source>
</evidence>
<dbReference type="Pfam" id="PF03633">
    <property type="entry name" value="Glyco_hydro_65C"/>
    <property type="match status" value="1"/>
</dbReference>
<dbReference type="Gene3D" id="1.50.10.10">
    <property type="match status" value="1"/>
</dbReference>
<dbReference type="SUPFAM" id="SSF48208">
    <property type="entry name" value="Six-hairpin glycosidases"/>
    <property type="match status" value="1"/>
</dbReference>
<dbReference type="PANTHER" id="PTHR11051:SF13">
    <property type="entry name" value="GLYCOSYL TRANSFERASE"/>
    <property type="match status" value="1"/>
</dbReference>